<dbReference type="InterPro" id="IPR036565">
    <property type="entry name" value="Mur-like_cat_sf"/>
</dbReference>
<dbReference type="SUPFAM" id="SSF53623">
    <property type="entry name" value="MurD-like peptide ligases, catalytic domain"/>
    <property type="match status" value="1"/>
</dbReference>
<dbReference type="SUPFAM" id="SSF53244">
    <property type="entry name" value="MurD-like peptide ligases, peptide-binding domain"/>
    <property type="match status" value="1"/>
</dbReference>
<dbReference type="RefSeq" id="WP_128226922.1">
    <property type="nucleotide sequence ID" value="NZ_SACR01000001.1"/>
</dbReference>
<dbReference type="AlphaFoldDB" id="A0A437RRG7"/>
<dbReference type="InterPro" id="IPR013221">
    <property type="entry name" value="Mur_ligase_cen"/>
</dbReference>
<sequence length="607" mass="62666">MHDDDEGPPPAFESSRRLTGPNRWFSVPAVALTPLGAAAADPSALSGWQQRVQALCAALGWPAPQTHVATGAAGTVLAFVPPEAALLTATDLNEWAWERAAEAHAPLAAQGFALTQPACDDIDAMARHFRAKTAAEASRPLQRLQAAAHAHGLPLFDDDDSVSIGIGSGSRTWPRAVLPLPMDVPWSQLHAQPVLLVTGSNGKTTTTRLLVAMAEAAGRVAGHCSTEGVVVGGQPVHTGDYAGPAGARAVLRHPAVQFAVLETARGGLLRRGLVARQADAAIVTNVSADHLGEYGIASVEDIAEAKLVVAHALREHGTLVLNGGDAVLMAVARRTPHVQALFDAGRVALFAHDLAHPLLQAHRATGAPVCGSAGGELVWAQGDVEASLGEISQMPLTLQGAARHNIENIAAAVLAALAGDLPLPALRATLAQFGAAPQDNPGRLERWPWRGATVLVDYAHNPDGLAQLLQVAQALKPVRLGLLLGQAGNRDDAAIAGLAQTAARFAPARVVVKELPQMLRGRALGEVPALLAAALHQADLPAHALQHEPDEKAAALALLAWAQPGDVVVLPVHTTAVRQALAQVLAQGTAAGPGAETGDVSAPTRTG</sequence>
<dbReference type="EMBL" id="SACR01000001">
    <property type="protein sequence ID" value="RVU49285.1"/>
    <property type="molecule type" value="Genomic_DNA"/>
</dbReference>
<evidence type="ECO:0000259" key="1">
    <source>
        <dbReference type="Pfam" id="PF02875"/>
    </source>
</evidence>
<organism evidence="3 4">
    <name type="scientific">Rubrivivax rivuli</name>
    <dbReference type="NCBI Taxonomy" id="1862385"/>
    <lineage>
        <taxon>Bacteria</taxon>
        <taxon>Pseudomonadati</taxon>
        <taxon>Pseudomonadota</taxon>
        <taxon>Betaproteobacteria</taxon>
        <taxon>Burkholderiales</taxon>
        <taxon>Sphaerotilaceae</taxon>
        <taxon>Rubrivivax</taxon>
    </lineage>
</organism>
<comment type="caution">
    <text evidence="3">The sequence shown here is derived from an EMBL/GenBank/DDBJ whole genome shotgun (WGS) entry which is preliminary data.</text>
</comment>
<dbReference type="Proteomes" id="UP000285575">
    <property type="component" value="Unassembled WGS sequence"/>
</dbReference>
<dbReference type="GO" id="GO:0016881">
    <property type="term" value="F:acid-amino acid ligase activity"/>
    <property type="evidence" value="ECO:0007669"/>
    <property type="project" value="InterPro"/>
</dbReference>
<keyword evidence="3" id="KW-0436">Ligase</keyword>
<feature type="domain" description="Mur ligase C-terminal" evidence="1">
    <location>
        <begin position="442"/>
        <end position="570"/>
    </location>
</feature>
<name>A0A437RRG7_9BURK</name>
<evidence type="ECO:0000313" key="3">
    <source>
        <dbReference type="EMBL" id="RVU49285.1"/>
    </source>
</evidence>
<gene>
    <name evidence="3" type="ORF">EOE66_01545</name>
</gene>
<dbReference type="InterPro" id="IPR036615">
    <property type="entry name" value="Mur_ligase_C_dom_sf"/>
</dbReference>
<accession>A0A437RRG7</accession>
<dbReference type="GO" id="GO:0005524">
    <property type="term" value="F:ATP binding"/>
    <property type="evidence" value="ECO:0007669"/>
    <property type="project" value="InterPro"/>
</dbReference>
<dbReference type="Gene3D" id="3.40.1190.10">
    <property type="entry name" value="Mur-like, catalytic domain"/>
    <property type="match status" value="1"/>
</dbReference>
<dbReference type="OrthoDB" id="9803907at2"/>
<evidence type="ECO:0000313" key="4">
    <source>
        <dbReference type="Proteomes" id="UP000285575"/>
    </source>
</evidence>
<protein>
    <submittedName>
        <fullName evidence="3">Mur ligase</fullName>
    </submittedName>
</protein>
<keyword evidence="4" id="KW-1185">Reference proteome</keyword>
<dbReference type="Pfam" id="PF02875">
    <property type="entry name" value="Mur_ligase_C"/>
    <property type="match status" value="1"/>
</dbReference>
<evidence type="ECO:0000259" key="2">
    <source>
        <dbReference type="Pfam" id="PF08245"/>
    </source>
</evidence>
<feature type="domain" description="Mur ligase central" evidence="2">
    <location>
        <begin position="197"/>
        <end position="416"/>
    </location>
</feature>
<dbReference type="Gene3D" id="3.90.190.20">
    <property type="entry name" value="Mur ligase, C-terminal domain"/>
    <property type="match status" value="1"/>
</dbReference>
<dbReference type="PANTHER" id="PTHR23135:SF18">
    <property type="entry name" value="CYANOPHYCIN SYNTHETASE"/>
    <property type="match status" value="1"/>
</dbReference>
<dbReference type="InterPro" id="IPR004101">
    <property type="entry name" value="Mur_ligase_C"/>
</dbReference>
<reference evidence="3 4" key="1">
    <citation type="submission" date="2019-01" db="EMBL/GenBank/DDBJ databases">
        <authorList>
            <person name="Chen W.-M."/>
        </authorList>
    </citation>
    <scope>NUCLEOTIDE SEQUENCE [LARGE SCALE GENOMIC DNA]</scope>
    <source>
        <strain evidence="3 4">KYPY4</strain>
    </source>
</reference>
<dbReference type="Pfam" id="PF08245">
    <property type="entry name" value="Mur_ligase_M"/>
    <property type="match status" value="1"/>
</dbReference>
<proteinExistence type="predicted"/>
<dbReference type="PANTHER" id="PTHR23135">
    <property type="entry name" value="MUR LIGASE FAMILY MEMBER"/>
    <property type="match status" value="1"/>
</dbReference>